<reference evidence="1" key="1">
    <citation type="submission" date="2021-08" db="EMBL/GenBank/DDBJ databases">
        <title>The first chromosome-level gecko genome reveals the dynamic sex chromosomes of Neotropical dwarf geckos (Sphaerodactylidae: Sphaerodactylus).</title>
        <authorList>
            <person name="Pinto B.J."/>
            <person name="Keating S.E."/>
            <person name="Gamble T."/>
        </authorList>
    </citation>
    <scope>NUCLEOTIDE SEQUENCE</scope>
    <source>
        <strain evidence="1">TG3544</strain>
    </source>
</reference>
<comment type="caution">
    <text evidence="1">The sequence shown here is derived from an EMBL/GenBank/DDBJ whole genome shotgun (WGS) entry which is preliminary data.</text>
</comment>
<keyword evidence="2" id="KW-1185">Reference proteome</keyword>
<sequence>MLTPAAPPGPQANAGLSPEPHRYTSLLGALWVGGGAVGVGVVACLLAVFCVHHHLEVLRGELSQLREELRSQTRGDRRPLRTPQGGEDLLAAWPLQERSPTLRERWKRDLKNGPREPTCPCRKQSLLHLVPVRQSSSTKKQGQSGIISCIAFSPTQPVYACASYSKTVGLYSRAEGDPLALLHGHRGGVTHAQFSPEGFHLYTGGRKDSEILCWDLRQPGEVLFSMCRTVATNQRLYFDLDLSGRYLVSGGTEGLITVWDTSQPPSSGPRPVLQPVLQFQALQDCINGVSLHPSLPILATASGQRIFPDPWDSGDEEEAHLPDSPQACRSNSLSLWLCSSATGADLP</sequence>
<protein>
    <submittedName>
        <fullName evidence="1">Uncharacterized protein</fullName>
    </submittedName>
</protein>
<gene>
    <name evidence="1" type="ORF">K3G42_014766</name>
</gene>
<evidence type="ECO:0000313" key="2">
    <source>
        <dbReference type="Proteomes" id="UP000827872"/>
    </source>
</evidence>
<accession>A0ACB8EXU2</accession>
<dbReference type="Proteomes" id="UP000827872">
    <property type="component" value="Linkage Group LG15"/>
</dbReference>
<evidence type="ECO:0000313" key="1">
    <source>
        <dbReference type="EMBL" id="KAH7997323.1"/>
    </source>
</evidence>
<proteinExistence type="predicted"/>
<name>A0ACB8EXU2_9SAUR</name>
<organism evidence="1 2">
    <name type="scientific">Sphaerodactylus townsendi</name>
    <dbReference type="NCBI Taxonomy" id="933632"/>
    <lineage>
        <taxon>Eukaryota</taxon>
        <taxon>Metazoa</taxon>
        <taxon>Chordata</taxon>
        <taxon>Craniata</taxon>
        <taxon>Vertebrata</taxon>
        <taxon>Euteleostomi</taxon>
        <taxon>Lepidosauria</taxon>
        <taxon>Squamata</taxon>
        <taxon>Bifurcata</taxon>
        <taxon>Gekkota</taxon>
        <taxon>Sphaerodactylidae</taxon>
        <taxon>Sphaerodactylus</taxon>
    </lineage>
</organism>
<dbReference type="EMBL" id="CM037628">
    <property type="protein sequence ID" value="KAH7997323.1"/>
    <property type="molecule type" value="Genomic_DNA"/>
</dbReference>